<dbReference type="Pfam" id="PF07100">
    <property type="entry name" value="ASRT"/>
    <property type="match status" value="1"/>
</dbReference>
<accession>A0A1W1I2T7</accession>
<dbReference type="STRING" id="1325564.NSJP_1148"/>
<protein>
    <recommendedName>
        <fullName evidence="3">Sensory rhodopsin transducer</fullName>
    </recommendedName>
</protein>
<dbReference type="RefSeq" id="WP_080885877.1">
    <property type="nucleotide sequence ID" value="NZ_LT828648.1"/>
</dbReference>
<keyword evidence="2" id="KW-1185">Reference proteome</keyword>
<dbReference type="EMBL" id="LT828648">
    <property type="protein sequence ID" value="SLM47320.1"/>
    <property type="molecule type" value="Genomic_DNA"/>
</dbReference>
<proteinExistence type="predicted"/>
<dbReference type="Gene3D" id="2.60.290.11">
    <property type="entry name" value="TM1070-like"/>
    <property type="match status" value="1"/>
</dbReference>
<evidence type="ECO:0008006" key="3">
    <source>
        <dbReference type="Google" id="ProtNLM"/>
    </source>
</evidence>
<gene>
    <name evidence="1" type="ORF">NSJP_1148</name>
</gene>
<dbReference type="PIRSF" id="PIRSF008711">
    <property type="entry name" value="UCP008711"/>
    <property type="match status" value="1"/>
</dbReference>
<name>A0A1W1I2T7_9BACT</name>
<dbReference type="AlphaFoldDB" id="A0A1W1I2T7"/>
<dbReference type="SUPFAM" id="SSF89232">
    <property type="entry name" value="Hypothetical protein TM1070"/>
    <property type="match status" value="1"/>
</dbReference>
<organism evidence="1 2">
    <name type="scientific">Nitrospira japonica</name>
    <dbReference type="NCBI Taxonomy" id="1325564"/>
    <lineage>
        <taxon>Bacteria</taxon>
        <taxon>Pseudomonadati</taxon>
        <taxon>Nitrospirota</taxon>
        <taxon>Nitrospiria</taxon>
        <taxon>Nitrospirales</taxon>
        <taxon>Nitrospiraceae</taxon>
        <taxon>Nitrospira</taxon>
    </lineage>
</organism>
<dbReference type="InterPro" id="IPR009794">
    <property type="entry name" value="ASRT"/>
</dbReference>
<evidence type="ECO:0000313" key="1">
    <source>
        <dbReference type="EMBL" id="SLM47320.1"/>
    </source>
</evidence>
<dbReference type="InterPro" id="IPR036698">
    <property type="entry name" value="TM1070-like_sf"/>
</dbReference>
<evidence type="ECO:0000313" key="2">
    <source>
        <dbReference type="Proteomes" id="UP000192042"/>
    </source>
</evidence>
<sequence length="125" mass="13864">MTSIGKRRWAVAEGYIPATSTGPHPQMTSHETLCLLNAGNRDAHVQVTVFYRDREPVGPYRIIVPARRTLHLRLNDLSDPAPIPVDTDFATVIDSDVPIVVQHTRLDSRQAENALMSTVAFACDE</sequence>
<dbReference type="KEGG" id="nja:NSJP_1148"/>
<reference evidence="1 2" key="1">
    <citation type="submission" date="2017-03" db="EMBL/GenBank/DDBJ databases">
        <authorList>
            <person name="Afonso C.L."/>
            <person name="Miller P.J."/>
            <person name="Scott M.A."/>
            <person name="Spackman E."/>
            <person name="Goraichik I."/>
            <person name="Dimitrov K.M."/>
            <person name="Suarez D.L."/>
            <person name="Swayne D.E."/>
        </authorList>
    </citation>
    <scope>NUCLEOTIDE SEQUENCE [LARGE SCALE GENOMIC DNA]</scope>
    <source>
        <strain evidence="1">Genome sequencing of Nitrospira japonica strain NJ11</strain>
    </source>
</reference>
<dbReference type="Proteomes" id="UP000192042">
    <property type="component" value="Chromosome I"/>
</dbReference>